<keyword evidence="1" id="KW-0175">Coiled coil</keyword>
<dbReference type="AlphaFoldDB" id="A0AAN5RFD4"/>
<accession>A0AAN5RFD4</accession>
<proteinExistence type="predicted"/>
<reference evidence="4" key="1">
    <citation type="journal article" date="2018" name="Genome Biol.">
        <title>SKESA: strategic k-mer extension for scrupulous assemblies.</title>
        <authorList>
            <person name="Souvorov A."/>
            <person name="Agarwala R."/>
            <person name="Lipman D.J."/>
        </authorList>
    </citation>
    <scope>NUCLEOTIDE SEQUENCE</scope>
    <source>
        <strain evidence="4">R404</strain>
    </source>
</reference>
<gene>
    <name evidence="4" type="ORF">I8Y21_004411</name>
</gene>
<name>A0AAN5RFD4_KLEOX</name>
<dbReference type="InterPro" id="IPR009628">
    <property type="entry name" value="Phage_tape_measure_N"/>
</dbReference>
<evidence type="ECO:0000313" key="5">
    <source>
        <dbReference type="Proteomes" id="UP000856143"/>
    </source>
</evidence>
<dbReference type="Pfam" id="PF06791">
    <property type="entry name" value="TMP_2"/>
    <property type="match status" value="1"/>
</dbReference>
<evidence type="ECO:0000256" key="1">
    <source>
        <dbReference type="SAM" id="Coils"/>
    </source>
</evidence>
<evidence type="ECO:0000313" key="4">
    <source>
        <dbReference type="EMBL" id="HAT1683656.1"/>
    </source>
</evidence>
<dbReference type="EMBL" id="DACSEO010000070">
    <property type="protein sequence ID" value="HAT1683656.1"/>
    <property type="molecule type" value="Genomic_DNA"/>
</dbReference>
<sequence length="1037" mass="111870">MMADSDLNLALRVTADLNEAVQGLSRLSEQVKNTGTAAGESSAQWQRNARSVEEVVAAQNAAMNRGQAWAAGAVRLAEAEEAAQKAAQAQSKETEKLRKDLDNLLGSIDPAQKAMGKLDVQEEKLRKSFKAGLIDKGTLDDFLGKIGQQRDAIDTLSNGTRKFSLNSRTAVRELRFTFDELLTGRYTNAGSNLFALGNQLGILPPIFSAATLAAGGFVAALGGIGYAVYASLRDEAAFNRSLQLTGNITGQTAAGLEKMTGSLGEARGNFSQVRDVLNGLVSSGQFTGQTLNSVAGAAVAMMQLTGKSAGDTVQSFTRMRSSVTDWALESNQQYHWLDLATFQRIASLDKQGDKEAAIALASQQYTAVAQQRLGDLKSQLNWLESAWDGVSDAVGRFGHALRRDLKVSLGLGNLEEQIQKLEEAKRLGMLSTLGQPIPWNQGMEKDLQRLYQQRDAALGASQKKADQQQANDDAIAAQKSLQQMWDNNRTSIEKEADAVEQLRQKYAKLWKTAAGRETLQDRGVTSSDGQHFSGGQWDTDTRNLNPDARQAEQYNNQLKQRLSQVRQLTELEKVEADIRDGRLKNATVAEQNEARALARKVDAQVAANKAAQAASGQSKRTFEDNQRFVQSLLQMAAKRSEDAAVTRAQEIATRNLTAAQRTQADAANAIITAQEFKQQNFQLQLQLMRASGQQEAAQMAELHAQLGKQRESFVASGNTEGVSLIDKLLPLQETRIRVNEIKRQFDELEQYRSQQENHIQAQVQTGLINEIEGRQQLVALHQQVADKISAAMPQLREMATLPGVAGDNVRKLLGNLDTELLKLHETTGSLGRAFKDGLQDGIETSLKGLAAGTMSLSSAVINLGQSIVNAMAQIAAQKLAQMAISGLSAGANAMGLAGIFAATGGYIQGPGTSTSDSIPARLSDGEYVVRAAAVRHYGVDFLHALNAVRLQKFADGGLVSPLHLPVMPPVTAASLSGASALTLQTPAPVIQQTLVMDAGEAFRSGIGTVAGERAVMTFIRTNRQTIRQELGVNNHGT</sequence>
<feature type="domain" description="Bacteriophage tail tape measure N-terminal" evidence="3">
    <location>
        <begin position="206"/>
        <end position="345"/>
    </location>
</feature>
<feature type="region of interest" description="Disordered" evidence="2">
    <location>
        <begin position="520"/>
        <end position="544"/>
    </location>
</feature>
<dbReference type="Proteomes" id="UP000856143">
    <property type="component" value="Unassembled WGS sequence"/>
</dbReference>
<feature type="coiled-coil region" evidence="1">
    <location>
        <begin position="731"/>
        <end position="758"/>
    </location>
</feature>
<protein>
    <submittedName>
        <fullName evidence="4">Phage tail tape-measure protein</fullName>
    </submittedName>
</protein>
<reference evidence="4" key="2">
    <citation type="submission" date="2020-11" db="EMBL/GenBank/DDBJ databases">
        <authorList>
            <consortium name="NCBI Pathogen Detection Project"/>
        </authorList>
    </citation>
    <scope>NUCLEOTIDE SEQUENCE</scope>
    <source>
        <strain evidence="4">R404</strain>
    </source>
</reference>
<evidence type="ECO:0000259" key="3">
    <source>
        <dbReference type="Pfam" id="PF06791"/>
    </source>
</evidence>
<organism evidence="4 5">
    <name type="scientific">Klebsiella oxytoca</name>
    <dbReference type="NCBI Taxonomy" id="571"/>
    <lineage>
        <taxon>Bacteria</taxon>
        <taxon>Pseudomonadati</taxon>
        <taxon>Pseudomonadota</taxon>
        <taxon>Gammaproteobacteria</taxon>
        <taxon>Enterobacterales</taxon>
        <taxon>Enterobacteriaceae</taxon>
        <taxon>Klebsiella/Raoultella group</taxon>
        <taxon>Klebsiella</taxon>
    </lineage>
</organism>
<comment type="caution">
    <text evidence="4">The sequence shown here is derived from an EMBL/GenBank/DDBJ whole genome shotgun (WGS) entry which is preliminary data.</text>
</comment>
<evidence type="ECO:0000256" key="2">
    <source>
        <dbReference type="SAM" id="MobiDB-lite"/>
    </source>
</evidence>